<feature type="coiled-coil region" evidence="16">
    <location>
        <begin position="588"/>
        <end position="628"/>
    </location>
</feature>
<dbReference type="PRINTS" id="PR01041">
    <property type="entry name" value="TRNASYNTHMET"/>
</dbReference>
<dbReference type="InterPro" id="IPR041872">
    <property type="entry name" value="Anticodon_Met"/>
</dbReference>
<dbReference type="Pfam" id="PF00458">
    <property type="entry name" value="WHEP-TRS"/>
    <property type="match status" value="1"/>
</dbReference>
<dbReference type="CDD" id="cd07957">
    <property type="entry name" value="Anticodon_Ia_Met"/>
    <property type="match status" value="1"/>
</dbReference>
<keyword evidence="8 15" id="KW-0547">Nucleotide-binding</keyword>
<dbReference type="InterPro" id="IPR000738">
    <property type="entry name" value="WHEP-TRS_dom"/>
</dbReference>
<dbReference type="GO" id="GO:0005524">
    <property type="term" value="F:ATP binding"/>
    <property type="evidence" value="ECO:0007669"/>
    <property type="project" value="UniProtKB-KW"/>
</dbReference>
<reference evidence="18 19" key="1">
    <citation type="submission" date="2020-08" db="EMBL/GenBank/DDBJ databases">
        <authorList>
            <person name="Hejnol A."/>
        </authorList>
    </citation>
    <scope>NUCLEOTIDE SEQUENCE [LARGE SCALE GENOMIC DNA]</scope>
</reference>
<dbReference type="PROSITE" id="PS51185">
    <property type="entry name" value="WHEP_TRS_2"/>
    <property type="match status" value="1"/>
</dbReference>
<dbReference type="GO" id="GO:0004825">
    <property type="term" value="F:methionine-tRNA ligase activity"/>
    <property type="evidence" value="ECO:0007669"/>
    <property type="project" value="UniProtKB-EC"/>
</dbReference>
<sequence length="1185" mass="137057">MSANSEIAAKAKTEDVEVVEAVVEDKITEQDIEEAVTFWTTDCPPIELERQHPIFCRLRTYNSLYICGTDEYGTASETKALKEKITEKELCDKYNALHREIYEWFNIDFDSFGRTTTEKHTEIAQSIFWEIYNNKNVIKDEMEQLFCPTCSKFLADRFVTGGCPFCKYEDARGDQCDGCGKLMNAVELINPKCSICKEAPQVKKTNHLFLDLPKLQDEVDKYLDESFDKGIWTSNAQSISKIWIRDGLKPRCISRDLKWGVTVPLEGYRDKVFYVWYDAPIGYISITANYTDEWEKWWKNPEKVQYVEFMAKDNVPFHSIIFPCTLLATEKSWTKVNSLSATEYLNYEGKKFSKSRGVGVFGDNAKETGVPADIFRFYLLYIRPEGRDTDFQWKDFQEKNNNELLNNLGNFVNRALNFVNKYFENKIPEIILNEEDKNLLAEINKSIHNYIDSLEHLRIRDGIKWIFNISRLGNQYIQSNEPWKKLKQSDDEKKRAASVVGLAANIVYQLATLLHPYMPSISKTIQTQLNASDSILTISEKIRCNLKEGHVIGKASPLFRKIEDAEAEEWRNKYGGEKETIDISNINVEQLKEDITKQGNVVRELKTAKAEKAKIDAEVQLLKDLKKKLTLATGEELQDKGKQKKSKSKKNQLINFGEKINKKLSNEYSNTNGIFNDLVKKMNNWTLIGILRMDPNGRIQLIDQTGKINVIITSMISSRKMKSHELNDCLNHLVIINSFYCFKEIEMYSEQMNELNYSLIFSREDIIFLNDNVNKIDFSGKNLINLMFTVLRKSVVTPEIKNIEIQVLFHNTECLCKKRSDLKDCRIIVESRTYSSYLDMNQIYELSIEKDNITVACDVIGLQFRHILFIKSKKGLNIECIGETENAINSIKYIQTEHSKKCTCSYCSSSSISLRGIITAKTSKIEVNTSNRLYFLELIDEENLDTVNVQYPSCLQQNFVVGSCIDLYNLEYVRNSNRVTIQFTLDSFNYIRYYVIDVKSHKNNILKNLETSYLCKRVQFPEDRSVFKFIGCIQKVDKIRLIFNSEQVDVQVYLRLLVQDGTAYSYIDINDADHLQLILKLRDTKWKMLLEKLKYYKIIEYNGSMDSSTEALAFLSLSAFAMEGQLFTFIAKVSQSHKNSLLSLKDGTPIYLIDLPKVGFNDKSQMFTLPNLSLKCLKLYNCDDE</sequence>
<protein>
    <recommendedName>
        <fullName evidence="4">Methionine--tRNA ligase, cytoplasmic</fullName>
        <ecNumber evidence="3">6.1.1.10</ecNumber>
    </recommendedName>
    <alternativeName>
        <fullName evidence="13">Methionyl-tRNA synthetase</fullName>
    </alternativeName>
</protein>
<dbReference type="GO" id="GO:0006431">
    <property type="term" value="P:methionyl-tRNA aminoacylation"/>
    <property type="evidence" value="ECO:0007669"/>
    <property type="project" value="InterPro"/>
</dbReference>
<dbReference type="InterPro" id="IPR023458">
    <property type="entry name" value="Met-tRNA_ligase_1"/>
</dbReference>
<dbReference type="AlphaFoldDB" id="A0A7I8VE25"/>
<dbReference type="InterPro" id="IPR033911">
    <property type="entry name" value="MetRS_core"/>
</dbReference>
<dbReference type="Gene3D" id="1.10.730.10">
    <property type="entry name" value="Isoleucyl-tRNA Synthetase, Domain 1"/>
    <property type="match status" value="1"/>
</dbReference>
<evidence type="ECO:0000256" key="12">
    <source>
        <dbReference type="ARBA" id="ARBA00023146"/>
    </source>
</evidence>
<dbReference type="InterPro" id="IPR029038">
    <property type="entry name" value="MetRS_Zn"/>
</dbReference>
<evidence type="ECO:0000256" key="5">
    <source>
        <dbReference type="ARBA" id="ARBA00022490"/>
    </source>
</evidence>
<keyword evidence="16" id="KW-0175">Coiled coil</keyword>
<dbReference type="GO" id="GO:0005829">
    <property type="term" value="C:cytosol"/>
    <property type="evidence" value="ECO:0007669"/>
    <property type="project" value="TreeGrafter"/>
</dbReference>
<comment type="similarity">
    <text evidence="2 15">Belongs to the class-I aminoacyl-tRNA synthetase family.</text>
</comment>
<dbReference type="Pfam" id="PF09334">
    <property type="entry name" value="tRNA-synt_1g"/>
    <property type="match status" value="1"/>
</dbReference>
<evidence type="ECO:0000256" key="13">
    <source>
        <dbReference type="ARBA" id="ARBA00030904"/>
    </source>
</evidence>
<evidence type="ECO:0000256" key="11">
    <source>
        <dbReference type="ARBA" id="ARBA00022917"/>
    </source>
</evidence>
<evidence type="ECO:0000256" key="3">
    <source>
        <dbReference type="ARBA" id="ARBA00012838"/>
    </source>
</evidence>
<proteinExistence type="inferred from homology"/>
<evidence type="ECO:0000256" key="14">
    <source>
        <dbReference type="ARBA" id="ARBA00047364"/>
    </source>
</evidence>
<evidence type="ECO:0000256" key="9">
    <source>
        <dbReference type="ARBA" id="ARBA00022840"/>
    </source>
</evidence>
<evidence type="ECO:0000313" key="19">
    <source>
        <dbReference type="Proteomes" id="UP000549394"/>
    </source>
</evidence>
<keyword evidence="19" id="KW-1185">Reference proteome</keyword>
<comment type="catalytic activity">
    <reaction evidence="14">
        <text>tRNA(Met) + L-methionine + ATP = L-methionyl-tRNA(Met) + AMP + diphosphate</text>
        <dbReference type="Rhea" id="RHEA:13481"/>
        <dbReference type="Rhea" id="RHEA-COMP:9667"/>
        <dbReference type="Rhea" id="RHEA-COMP:9698"/>
        <dbReference type="ChEBI" id="CHEBI:30616"/>
        <dbReference type="ChEBI" id="CHEBI:33019"/>
        <dbReference type="ChEBI" id="CHEBI:57844"/>
        <dbReference type="ChEBI" id="CHEBI:78442"/>
        <dbReference type="ChEBI" id="CHEBI:78530"/>
        <dbReference type="ChEBI" id="CHEBI:456215"/>
        <dbReference type="EC" id="6.1.1.10"/>
    </reaction>
</comment>
<dbReference type="PANTHER" id="PTHR45765">
    <property type="entry name" value="METHIONINE--TRNA LIGASE"/>
    <property type="match status" value="1"/>
</dbReference>
<dbReference type="InterPro" id="IPR009080">
    <property type="entry name" value="tRNAsynth_Ia_anticodon-bd"/>
</dbReference>
<dbReference type="Gene3D" id="3.40.50.620">
    <property type="entry name" value="HUPs"/>
    <property type="match status" value="1"/>
</dbReference>
<dbReference type="SMART" id="SM00991">
    <property type="entry name" value="WHEP-TRS"/>
    <property type="match status" value="1"/>
</dbReference>
<dbReference type="SUPFAM" id="SSF57770">
    <property type="entry name" value="Methionyl-tRNA synthetase (MetRS), Zn-domain"/>
    <property type="match status" value="1"/>
</dbReference>
<feature type="domain" description="WHEP-TRS" evidence="17">
    <location>
        <begin position="587"/>
        <end position="643"/>
    </location>
</feature>
<dbReference type="Pfam" id="PF19303">
    <property type="entry name" value="Anticodon_3"/>
    <property type="match status" value="1"/>
</dbReference>
<keyword evidence="6" id="KW-0820">tRNA-binding</keyword>
<dbReference type="InterPro" id="IPR014758">
    <property type="entry name" value="Met-tRNA_synth"/>
</dbReference>
<dbReference type="SUPFAM" id="SSF52374">
    <property type="entry name" value="Nucleotidylyl transferase"/>
    <property type="match status" value="1"/>
</dbReference>
<evidence type="ECO:0000256" key="1">
    <source>
        <dbReference type="ARBA" id="ARBA00004496"/>
    </source>
</evidence>
<dbReference type="NCBIfam" id="TIGR00398">
    <property type="entry name" value="metG"/>
    <property type="match status" value="1"/>
</dbReference>
<name>A0A7I8VE25_9ANNE</name>
<keyword evidence="10" id="KW-0694">RNA-binding</keyword>
<comment type="caution">
    <text evidence="18">The sequence shown here is derived from an EMBL/GenBank/DDBJ whole genome shotgun (WGS) entry which is preliminary data.</text>
</comment>
<dbReference type="GO" id="GO:0000049">
    <property type="term" value="F:tRNA binding"/>
    <property type="evidence" value="ECO:0007669"/>
    <property type="project" value="UniProtKB-KW"/>
</dbReference>
<keyword evidence="7 15" id="KW-0436">Ligase</keyword>
<keyword evidence="11 15" id="KW-0648">Protein biosynthesis</keyword>
<dbReference type="EC" id="6.1.1.10" evidence="3"/>
<keyword evidence="12 15" id="KW-0030">Aminoacyl-tRNA synthetase</keyword>
<comment type="subcellular location">
    <subcellularLocation>
        <location evidence="1">Cytoplasm</location>
    </subcellularLocation>
</comment>
<organism evidence="18 19">
    <name type="scientific">Dimorphilus gyrociliatus</name>
    <dbReference type="NCBI Taxonomy" id="2664684"/>
    <lineage>
        <taxon>Eukaryota</taxon>
        <taxon>Metazoa</taxon>
        <taxon>Spiralia</taxon>
        <taxon>Lophotrochozoa</taxon>
        <taxon>Annelida</taxon>
        <taxon>Polychaeta</taxon>
        <taxon>Polychaeta incertae sedis</taxon>
        <taxon>Dinophilidae</taxon>
        <taxon>Dimorphilus</taxon>
    </lineage>
</organism>
<evidence type="ECO:0000256" key="16">
    <source>
        <dbReference type="SAM" id="Coils"/>
    </source>
</evidence>
<dbReference type="Gene3D" id="2.20.28.20">
    <property type="entry name" value="Methionyl-tRNA synthetase, Zn-domain"/>
    <property type="match status" value="1"/>
</dbReference>
<evidence type="ECO:0000256" key="4">
    <source>
        <dbReference type="ARBA" id="ARBA00018335"/>
    </source>
</evidence>
<evidence type="ECO:0000256" key="6">
    <source>
        <dbReference type="ARBA" id="ARBA00022555"/>
    </source>
</evidence>
<dbReference type="InterPro" id="IPR009068">
    <property type="entry name" value="uS15_NS1_RNA-bd_sf"/>
</dbReference>
<dbReference type="FunFam" id="1.10.730.10:FF:000031">
    <property type="entry name" value="Putative Methionyl-tRNA synthetase"/>
    <property type="match status" value="1"/>
</dbReference>
<dbReference type="PANTHER" id="PTHR45765:SF1">
    <property type="entry name" value="METHIONINE--TRNA LIGASE, CYTOPLASMIC"/>
    <property type="match status" value="1"/>
</dbReference>
<evidence type="ECO:0000256" key="10">
    <source>
        <dbReference type="ARBA" id="ARBA00022884"/>
    </source>
</evidence>
<dbReference type="OrthoDB" id="6261440at2759"/>
<gene>
    <name evidence="18" type="ORF">DGYR_LOCUS2588</name>
</gene>
<evidence type="ECO:0000256" key="15">
    <source>
        <dbReference type="RuleBase" id="RU363039"/>
    </source>
</evidence>
<keyword evidence="9 15" id="KW-0067">ATP-binding</keyword>
<dbReference type="CDD" id="cd00814">
    <property type="entry name" value="MetRS_core"/>
    <property type="match status" value="1"/>
</dbReference>
<evidence type="ECO:0000313" key="18">
    <source>
        <dbReference type="EMBL" id="CAD5113631.1"/>
    </source>
</evidence>
<dbReference type="Proteomes" id="UP000549394">
    <property type="component" value="Unassembled WGS sequence"/>
</dbReference>
<keyword evidence="5" id="KW-0963">Cytoplasm</keyword>
<dbReference type="SUPFAM" id="SSF47323">
    <property type="entry name" value="Anticodon-binding domain of a subclass of class I aminoacyl-tRNA synthetases"/>
    <property type="match status" value="1"/>
</dbReference>
<dbReference type="InterPro" id="IPR015413">
    <property type="entry name" value="Methionyl/Leucyl_tRNA_Synth"/>
</dbReference>
<dbReference type="EMBL" id="CAJFCJ010000004">
    <property type="protein sequence ID" value="CAD5113631.1"/>
    <property type="molecule type" value="Genomic_DNA"/>
</dbReference>
<evidence type="ECO:0000259" key="17">
    <source>
        <dbReference type="PROSITE" id="PS51185"/>
    </source>
</evidence>
<dbReference type="FunFam" id="2.20.28.20:FF:000001">
    <property type="entry name" value="Methionine--tRNA ligase"/>
    <property type="match status" value="1"/>
</dbReference>
<evidence type="ECO:0000256" key="8">
    <source>
        <dbReference type="ARBA" id="ARBA00022741"/>
    </source>
</evidence>
<accession>A0A7I8VE25</accession>
<evidence type="ECO:0000256" key="2">
    <source>
        <dbReference type="ARBA" id="ARBA00005594"/>
    </source>
</evidence>
<dbReference type="SUPFAM" id="SSF47060">
    <property type="entry name" value="S15/NS1 RNA-binding domain"/>
    <property type="match status" value="1"/>
</dbReference>
<dbReference type="InterPro" id="IPR014729">
    <property type="entry name" value="Rossmann-like_a/b/a_fold"/>
</dbReference>
<dbReference type="GO" id="GO:0017101">
    <property type="term" value="C:aminoacyl-tRNA synthetase multienzyme complex"/>
    <property type="evidence" value="ECO:0007669"/>
    <property type="project" value="TreeGrafter"/>
</dbReference>
<evidence type="ECO:0000256" key="7">
    <source>
        <dbReference type="ARBA" id="ARBA00022598"/>
    </source>
</evidence>
<dbReference type="PROSITE" id="PS00762">
    <property type="entry name" value="WHEP_TRS_1"/>
    <property type="match status" value="1"/>
</dbReference>
<dbReference type="Gene3D" id="1.10.287.10">
    <property type="entry name" value="S15/NS1, RNA-binding"/>
    <property type="match status" value="1"/>
</dbReference>